<feature type="domain" description="ETF-QO/FixC ubiquinone-binding" evidence="20">
    <location>
        <begin position="258"/>
        <end position="350"/>
    </location>
</feature>
<evidence type="ECO:0000256" key="5">
    <source>
        <dbReference type="ARBA" id="ARBA00022630"/>
    </source>
</evidence>
<dbReference type="GO" id="GO:0005743">
    <property type="term" value="C:mitochondrial inner membrane"/>
    <property type="evidence" value="ECO:0007669"/>
    <property type="project" value="UniProtKB-SubCell"/>
</dbReference>
<dbReference type="EC" id="1.5.5.1" evidence="18"/>
<feature type="domain" description="ETF-QO/FixX C-terminal" evidence="19">
    <location>
        <begin position="491"/>
        <end position="595"/>
    </location>
</feature>
<dbReference type="InterPro" id="IPR036188">
    <property type="entry name" value="FAD/NAD-bd_sf"/>
</dbReference>
<dbReference type="Gene3D" id="3.30.9.90">
    <property type="match status" value="1"/>
</dbReference>
<dbReference type="EMBL" id="GBEZ01007857">
    <property type="protein sequence ID" value="JAC77635.1"/>
    <property type="molecule type" value="Transcribed_RNA"/>
</dbReference>
<dbReference type="GO" id="GO:0046872">
    <property type="term" value="F:metal ion binding"/>
    <property type="evidence" value="ECO:0007669"/>
    <property type="project" value="UniProtKB-KW"/>
</dbReference>
<evidence type="ECO:0000256" key="12">
    <source>
        <dbReference type="ARBA" id="ARBA00023004"/>
    </source>
</evidence>
<evidence type="ECO:0000256" key="1">
    <source>
        <dbReference type="ARBA" id="ARBA00001974"/>
    </source>
</evidence>
<keyword evidence="7" id="KW-0999">Mitochondrion inner membrane</keyword>
<comment type="cofactor">
    <cofactor evidence="1 18">
        <name>FAD</name>
        <dbReference type="ChEBI" id="CHEBI:57692"/>
    </cofactor>
</comment>
<keyword evidence="15" id="KW-0496">Mitochondrion</keyword>
<keyword evidence="16" id="KW-0472">Membrane</keyword>
<dbReference type="SUPFAM" id="SSF54862">
    <property type="entry name" value="4Fe-4S ferredoxins"/>
    <property type="match status" value="1"/>
</dbReference>
<organism evidence="21">
    <name type="scientific">Tetraselmis sp. GSL018</name>
    <dbReference type="NCBI Taxonomy" id="582737"/>
    <lineage>
        <taxon>Eukaryota</taxon>
        <taxon>Viridiplantae</taxon>
        <taxon>Chlorophyta</taxon>
        <taxon>core chlorophytes</taxon>
        <taxon>Chlorodendrophyceae</taxon>
        <taxon>Chlorodendrales</taxon>
        <taxon>Chlorodendraceae</taxon>
        <taxon>Tetraselmis</taxon>
    </lineage>
</organism>
<keyword evidence="6 18" id="KW-0479">Metal-binding</keyword>
<dbReference type="PANTHER" id="PTHR10617:SF107">
    <property type="entry name" value="ELECTRON TRANSFER FLAVOPROTEIN-UBIQUINONE OXIDOREDUCTASE, MITOCHONDRIAL"/>
    <property type="match status" value="1"/>
</dbReference>
<accession>A0A061S440</accession>
<keyword evidence="8 18" id="KW-0274">FAD</keyword>
<evidence type="ECO:0000256" key="10">
    <source>
        <dbReference type="ARBA" id="ARBA00022982"/>
    </source>
</evidence>
<dbReference type="GO" id="GO:0051539">
    <property type="term" value="F:4 iron, 4 sulfur cluster binding"/>
    <property type="evidence" value="ECO:0007669"/>
    <property type="project" value="UniProtKB-UniRule"/>
</dbReference>
<keyword evidence="13 18" id="KW-0411">Iron-sulfur</keyword>
<keyword evidence="14 18" id="KW-0830">Ubiquinone</keyword>
<evidence type="ECO:0000256" key="9">
    <source>
        <dbReference type="ARBA" id="ARBA00022946"/>
    </source>
</evidence>
<evidence type="ECO:0000256" key="4">
    <source>
        <dbReference type="ARBA" id="ARBA00022448"/>
    </source>
</evidence>
<dbReference type="AlphaFoldDB" id="A0A061S440"/>
<evidence type="ECO:0000256" key="13">
    <source>
        <dbReference type="ARBA" id="ARBA00023014"/>
    </source>
</evidence>
<evidence type="ECO:0000256" key="18">
    <source>
        <dbReference type="RuleBase" id="RU366068"/>
    </source>
</evidence>
<dbReference type="InterPro" id="IPR040156">
    <property type="entry name" value="ETF-QO"/>
</dbReference>
<keyword evidence="10 18" id="KW-0249">Electron transport</keyword>
<comment type="cofactor">
    <cofactor evidence="18">
        <name>[4Fe-4S] cluster</name>
        <dbReference type="ChEBI" id="CHEBI:49883"/>
    </cofactor>
    <text evidence="18">Binds 1 [4Fe-4S] cluster.</text>
</comment>
<evidence type="ECO:0000259" key="19">
    <source>
        <dbReference type="Pfam" id="PF05187"/>
    </source>
</evidence>
<proteinExistence type="inferred from homology"/>
<keyword evidence="5 18" id="KW-0285">Flavoprotein</keyword>
<comment type="similarity">
    <text evidence="3">Belongs to the ETF-QO/FixC family.</text>
</comment>
<dbReference type="Pfam" id="PF13450">
    <property type="entry name" value="NAD_binding_8"/>
    <property type="match status" value="1"/>
</dbReference>
<dbReference type="SUPFAM" id="SSF51905">
    <property type="entry name" value="FAD/NAD(P)-binding domain"/>
    <property type="match status" value="1"/>
</dbReference>
<dbReference type="FunFam" id="3.30.70.20:FF:000015">
    <property type="entry name" value="Electron transfer flavoprotein-ubiquinone oxidoreductase"/>
    <property type="match status" value="1"/>
</dbReference>
<gene>
    <name evidence="21" type="primary">ETFDH</name>
    <name evidence="21" type="ORF">TSPGSL018_17196</name>
</gene>
<evidence type="ECO:0000256" key="8">
    <source>
        <dbReference type="ARBA" id="ARBA00022827"/>
    </source>
</evidence>
<keyword evidence="12 18" id="KW-0408">Iron</keyword>
<evidence type="ECO:0000256" key="16">
    <source>
        <dbReference type="ARBA" id="ARBA00023136"/>
    </source>
</evidence>
<dbReference type="InterPro" id="IPR049398">
    <property type="entry name" value="ETF-QO/FixC_UQ-bd"/>
</dbReference>
<evidence type="ECO:0000256" key="3">
    <source>
        <dbReference type="ARBA" id="ARBA00006796"/>
    </source>
</evidence>
<sequence>MLASSLFRGLRGVWRSSTGFAPLFSAAGKASGAYGKEVAQRFSSTETMPREVMGFDVCIVGAGPAGLSAAIRLKQLSKEKDMDISVCVIEKGAQVGSHIISGNVLETRSLDELLPNWKEEGAPVTCKVKKDRFWLLTEKRAWWMPTPPDMKNKGRNYIISLGELTRWLGEKAEELGVEIFPGFPGSEVLYNGRGEVAGVATGDMGVAKDGSRKPNYERGIELRARATLFAEGCRGSLSEEVISRFGLREQAGACPQTYGLGLKEVWEVDPGVHKEGTVLHTLGYPLWNTYGGSFVYHWTDNRVIVGLVVGLDYRNPYLSPYQEFQRFKSHPAIAGTLRGGTCLSYGARAINEGGFQSIPKLGFPGGALIGCSAGFVNVPKIKGTHTAIKSGMLAAEVVAAGLEGGSEGQLDLSRYDKRLRDSWVADELFGVRNIRPGFRWGFAAGLANAALETYVMKPALLAPWTLRHRADHEATEPAEEHRPIDYPRPDGELTFDLPASLFRSGTNHDHDQPAHLRLRNPKVPESVNLRLYGGPEGRYCPAGVYEYVDGEGADAGRKVLQISAQNCLHCKACDIKDPTQNIRWVPPEGAGGPDYGFM</sequence>
<dbReference type="Pfam" id="PF05187">
    <property type="entry name" value="Fer4_ETF_QO"/>
    <property type="match status" value="1"/>
</dbReference>
<evidence type="ECO:0000256" key="15">
    <source>
        <dbReference type="ARBA" id="ARBA00023128"/>
    </source>
</evidence>
<dbReference type="Gene3D" id="3.50.50.60">
    <property type="entry name" value="FAD/NAD(P)-binding domain"/>
    <property type="match status" value="1"/>
</dbReference>
<keyword evidence="9" id="KW-0809">Transit peptide</keyword>
<reference evidence="21" key="1">
    <citation type="submission" date="2014-05" db="EMBL/GenBank/DDBJ databases">
        <title>The transcriptome of the halophilic microalga Tetraselmis sp. GSL018 isolated from the Great Salt Lake, Utah.</title>
        <authorList>
            <person name="Jinkerson R.E."/>
            <person name="D'Adamo S."/>
            <person name="Posewitz M.C."/>
        </authorList>
    </citation>
    <scope>NUCLEOTIDE SEQUENCE</scope>
    <source>
        <strain evidence="21">GSL018</strain>
    </source>
</reference>
<dbReference type="SUPFAM" id="SSF54373">
    <property type="entry name" value="FAD-linked reductases, C-terminal domain"/>
    <property type="match status" value="1"/>
</dbReference>
<comment type="function">
    <text evidence="18">Accepts electrons from ETF and reduces ubiquinone.</text>
</comment>
<evidence type="ECO:0000256" key="11">
    <source>
        <dbReference type="ARBA" id="ARBA00023002"/>
    </source>
</evidence>
<comment type="catalytic activity">
    <reaction evidence="17 18">
        <text>a ubiquinone + reduced [electron-transfer flavoprotein] = a ubiquinol + oxidized [electron-transfer flavoprotein] + H(+)</text>
        <dbReference type="Rhea" id="RHEA:24052"/>
        <dbReference type="Rhea" id="RHEA-COMP:9565"/>
        <dbReference type="Rhea" id="RHEA-COMP:9566"/>
        <dbReference type="Rhea" id="RHEA-COMP:10685"/>
        <dbReference type="Rhea" id="RHEA-COMP:10686"/>
        <dbReference type="ChEBI" id="CHEBI:15378"/>
        <dbReference type="ChEBI" id="CHEBI:16389"/>
        <dbReference type="ChEBI" id="CHEBI:17976"/>
        <dbReference type="ChEBI" id="CHEBI:57692"/>
        <dbReference type="ChEBI" id="CHEBI:58307"/>
        <dbReference type="EC" id="1.5.5.1"/>
    </reaction>
</comment>
<name>A0A061S440_9CHLO</name>
<evidence type="ECO:0000256" key="7">
    <source>
        <dbReference type="ARBA" id="ARBA00022792"/>
    </source>
</evidence>
<evidence type="ECO:0000256" key="6">
    <source>
        <dbReference type="ARBA" id="ARBA00022723"/>
    </source>
</evidence>
<evidence type="ECO:0000259" key="20">
    <source>
        <dbReference type="Pfam" id="PF21162"/>
    </source>
</evidence>
<evidence type="ECO:0000256" key="14">
    <source>
        <dbReference type="ARBA" id="ARBA00023075"/>
    </source>
</evidence>
<dbReference type="Gene3D" id="3.30.70.20">
    <property type="match status" value="1"/>
</dbReference>
<evidence type="ECO:0000313" key="21">
    <source>
        <dbReference type="EMBL" id="JAC77635.1"/>
    </source>
</evidence>
<protein>
    <recommendedName>
        <fullName evidence="18">Electron transfer flavoprotein-ubiquinone oxidoreductase</fullName>
        <shortName evidence="18">ETF-QO</shortName>
        <ecNumber evidence="18">1.5.5.1</ecNumber>
    </recommendedName>
</protein>
<keyword evidence="11 18" id="KW-0560">Oxidoreductase</keyword>
<dbReference type="InterPro" id="IPR007859">
    <property type="entry name" value="ETF-QO/FixX_C"/>
</dbReference>
<keyword evidence="4 18" id="KW-0813">Transport</keyword>
<dbReference type="PANTHER" id="PTHR10617">
    <property type="entry name" value="ELECTRON TRANSFER FLAVOPROTEIN-UBIQUINONE OXIDOREDUCTASE"/>
    <property type="match status" value="1"/>
</dbReference>
<evidence type="ECO:0000256" key="17">
    <source>
        <dbReference type="ARBA" id="ARBA00052682"/>
    </source>
</evidence>
<dbReference type="GO" id="GO:0004174">
    <property type="term" value="F:electron-transferring-flavoprotein dehydrogenase activity"/>
    <property type="evidence" value="ECO:0007669"/>
    <property type="project" value="UniProtKB-UniRule"/>
</dbReference>
<comment type="subcellular location">
    <subcellularLocation>
        <location evidence="2">Mitochondrion inner membrane</location>
    </subcellularLocation>
</comment>
<dbReference type="Pfam" id="PF21162">
    <property type="entry name" value="ETFQO_UQ-bd"/>
    <property type="match status" value="1"/>
</dbReference>
<evidence type="ECO:0000256" key="2">
    <source>
        <dbReference type="ARBA" id="ARBA00004273"/>
    </source>
</evidence>